<organism evidence="11 12">
    <name type="scientific">Bizionia gelidisalsuginis</name>
    <dbReference type="NCBI Taxonomy" id="291188"/>
    <lineage>
        <taxon>Bacteria</taxon>
        <taxon>Pseudomonadati</taxon>
        <taxon>Bacteroidota</taxon>
        <taxon>Flavobacteriia</taxon>
        <taxon>Flavobacteriales</taxon>
        <taxon>Flavobacteriaceae</taxon>
        <taxon>Bizionia</taxon>
    </lineage>
</organism>
<gene>
    <name evidence="11" type="primary">tsaE</name>
    <name evidence="11" type="ORF">ES677_09400</name>
</gene>
<dbReference type="EMBL" id="VSKN01000011">
    <property type="protein sequence ID" value="TYC11975.1"/>
    <property type="molecule type" value="Genomic_DNA"/>
</dbReference>
<keyword evidence="8" id="KW-0067">ATP-binding</keyword>
<proteinExistence type="inferred from homology"/>
<protein>
    <recommendedName>
        <fullName evidence="3">tRNA threonylcarbamoyladenosine biosynthesis protein TsaE</fullName>
    </recommendedName>
    <alternativeName>
        <fullName evidence="10">t(6)A37 threonylcarbamoyladenosine biosynthesis protein TsaE</fullName>
    </alternativeName>
</protein>
<evidence type="ECO:0000256" key="8">
    <source>
        <dbReference type="ARBA" id="ARBA00022840"/>
    </source>
</evidence>
<sequence length="141" mass="16275">MKIEYTLETLTAVAHKIIETASSSNIILFNGDLGAGKTTLIKELVKALGCTETVSSPTYSLVNEYKADKTSIFHFDLYRLEDEEELYNFGIEEYLNTQHWIFVEWPDLLKPLLDDNFYEITINRLENGTRNLNLIYNITDN</sequence>
<evidence type="ECO:0000256" key="1">
    <source>
        <dbReference type="ARBA" id="ARBA00004496"/>
    </source>
</evidence>
<keyword evidence="5" id="KW-0819">tRNA processing</keyword>
<dbReference type="Proteomes" id="UP000323621">
    <property type="component" value="Unassembled WGS sequence"/>
</dbReference>
<evidence type="ECO:0000256" key="9">
    <source>
        <dbReference type="ARBA" id="ARBA00022842"/>
    </source>
</evidence>
<comment type="caution">
    <text evidence="11">The sequence shown here is derived from an EMBL/GenBank/DDBJ whole genome shotgun (WGS) entry which is preliminary data.</text>
</comment>
<keyword evidence="6" id="KW-0479">Metal-binding</keyword>
<reference evidence="11 12" key="1">
    <citation type="submission" date="2019-08" db="EMBL/GenBank/DDBJ databases">
        <title>Genomes of Antarctic Bizionia species.</title>
        <authorList>
            <person name="Bowman J.P."/>
        </authorList>
    </citation>
    <scope>NUCLEOTIDE SEQUENCE [LARGE SCALE GENOMIC DNA]</scope>
    <source>
        <strain evidence="11 12">IC164</strain>
    </source>
</reference>
<evidence type="ECO:0000313" key="11">
    <source>
        <dbReference type="EMBL" id="TYC11975.1"/>
    </source>
</evidence>
<evidence type="ECO:0000256" key="6">
    <source>
        <dbReference type="ARBA" id="ARBA00022723"/>
    </source>
</evidence>
<evidence type="ECO:0000256" key="4">
    <source>
        <dbReference type="ARBA" id="ARBA00022490"/>
    </source>
</evidence>
<keyword evidence="4" id="KW-0963">Cytoplasm</keyword>
<evidence type="ECO:0000313" key="12">
    <source>
        <dbReference type="Proteomes" id="UP000323621"/>
    </source>
</evidence>
<keyword evidence="9" id="KW-0460">Magnesium</keyword>
<evidence type="ECO:0000256" key="10">
    <source>
        <dbReference type="ARBA" id="ARBA00032441"/>
    </source>
</evidence>
<dbReference type="SUPFAM" id="SSF52540">
    <property type="entry name" value="P-loop containing nucleoside triphosphate hydrolases"/>
    <property type="match status" value="1"/>
</dbReference>
<name>A0ABY3M9P7_9FLAO</name>
<dbReference type="InterPro" id="IPR027417">
    <property type="entry name" value="P-loop_NTPase"/>
</dbReference>
<dbReference type="InterPro" id="IPR003442">
    <property type="entry name" value="T6A_TsaE"/>
</dbReference>
<comment type="similarity">
    <text evidence="2">Belongs to the TsaE family.</text>
</comment>
<comment type="subcellular location">
    <subcellularLocation>
        <location evidence="1">Cytoplasm</location>
    </subcellularLocation>
</comment>
<evidence type="ECO:0000256" key="3">
    <source>
        <dbReference type="ARBA" id="ARBA00019010"/>
    </source>
</evidence>
<evidence type="ECO:0000256" key="7">
    <source>
        <dbReference type="ARBA" id="ARBA00022741"/>
    </source>
</evidence>
<keyword evidence="12" id="KW-1185">Reference proteome</keyword>
<evidence type="ECO:0000256" key="5">
    <source>
        <dbReference type="ARBA" id="ARBA00022694"/>
    </source>
</evidence>
<dbReference type="Pfam" id="PF02367">
    <property type="entry name" value="TsaE"/>
    <property type="match status" value="1"/>
</dbReference>
<dbReference type="RefSeq" id="WP_148381105.1">
    <property type="nucleotide sequence ID" value="NZ_VSKN01000011.1"/>
</dbReference>
<dbReference type="PANTHER" id="PTHR33540">
    <property type="entry name" value="TRNA THREONYLCARBAMOYLADENOSINE BIOSYNTHESIS PROTEIN TSAE"/>
    <property type="match status" value="1"/>
</dbReference>
<evidence type="ECO:0000256" key="2">
    <source>
        <dbReference type="ARBA" id="ARBA00007599"/>
    </source>
</evidence>
<accession>A0ABY3M9P7</accession>
<keyword evidence="7" id="KW-0547">Nucleotide-binding</keyword>
<dbReference type="Gene3D" id="3.40.50.300">
    <property type="entry name" value="P-loop containing nucleotide triphosphate hydrolases"/>
    <property type="match status" value="1"/>
</dbReference>
<dbReference type="NCBIfam" id="TIGR00150">
    <property type="entry name" value="T6A_YjeE"/>
    <property type="match status" value="1"/>
</dbReference>
<dbReference type="PANTHER" id="PTHR33540:SF2">
    <property type="entry name" value="TRNA THREONYLCARBAMOYLADENOSINE BIOSYNTHESIS PROTEIN TSAE"/>
    <property type="match status" value="1"/>
</dbReference>